<evidence type="ECO:0000313" key="2">
    <source>
        <dbReference type="Proteomes" id="UP001234297"/>
    </source>
</evidence>
<reference evidence="1 2" key="1">
    <citation type="journal article" date="2022" name="Hortic Res">
        <title>A haplotype resolved chromosomal level avocado genome allows analysis of novel avocado genes.</title>
        <authorList>
            <person name="Nath O."/>
            <person name="Fletcher S.J."/>
            <person name="Hayward A."/>
            <person name="Shaw L.M."/>
            <person name="Masouleh A.K."/>
            <person name="Furtado A."/>
            <person name="Henry R.J."/>
            <person name="Mitter N."/>
        </authorList>
    </citation>
    <scope>NUCLEOTIDE SEQUENCE [LARGE SCALE GENOMIC DNA]</scope>
    <source>
        <strain evidence="2">cv. Hass</strain>
    </source>
</reference>
<gene>
    <name evidence="1" type="ORF">MRB53_034517</name>
</gene>
<protein>
    <submittedName>
        <fullName evidence="1">Uncharacterized protein</fullName>
    </submittedName>
</protein>
<organism evidence="1 2">
    <name type="scientific">Persea americana</name>
    <name type="common">Avocado</name>
    <dbReference type="NCBI Taxonomy" id="3435"/>
    <lineage>
        <taxon>Eukaryota</taxon>
        <taxon>Viridiplantae</taxon>
        <taxon>Streptophyta</taxon>
        <taxon>Embryophyta</taxon>
        <taxon>Tracheophyta</taxon>
        <taxon>Spermatophyta</taxon>
        <taxon>Magnoliopsida</taxon>
        <taxon>Magnoliidae</taxon>
        <taxon>Laurales</taxon>
        <taxon>Lauraceae</taxon>
        <taxon>Persea</taxon>
    </lineage>
</organism>
<sequence length="53" mass="6003">MTEENFSPLQKEMVVLDSQLTSSQELLSLDWFGDWEAKWLVVRLGLCRAGSTG</sequence>
<comment type="caution">
    <text evidence="1">The sequence shown here is derived from an EMBL/GenBank/DDBJ whole genome shotgun (WGS) entry which is preliminary data.</text>
</comment>
<proteinExistence type="predicted"/>
<keyword evidence="2" id="KW-1185">Reference proteome</keyword>
<dbReference type="Proteomes" id="UP001234297">
    <property type="component" value="Chromosome 12"/>
</dbReference>
<accession>A0ACC2K222</accession>
<name>A0ACC2K222_PERAE</name>
<evidence type="ECO:0000313" key="1">
    <source>
        <dbReference type="EMBL" id="KAJ8615145.1"/>
    </source>
</evidence>
<dbReference type="EMBL" id="CM056820">
    <property type="protein sequence ID" value="KAJ8615145.1"/>
    <property type="molecule type" value="Genomic_DNA"/>
</dbReference>